<name>A0A2U1SQ34_METSR</name>
<comment type="caution">
    <text evidence="3">The sequence shown here is derived from an EMBL/GenBank/DDBJ whole genome shotgun (WGS) entry which is preliminary data.</text>
</comment>
<dbReference type="EMBL" id="PUIV01000016">
    <property type="protein sequence ID" value="PWB93727.1"/>
    <property type="molecule type" value="Genomic_DNA"/>
</dbReference>
<evidence type="ECO:0000259" key="2">
    <source>
        <dbReference type="PROSITE" id="PS50933"/>
    </source>
</evidence>
<dbReference type="SMART" id="SM00754">
    <property type="entry name" value="CHRD"/>
    <property type="match status" value="1"/>
</dbReference>
<organism evidence="3 4">
    <name type="scientific">Methylosinus sporium</name>
    <dbReference type="NCBI Taxonomy" id="428"/>
    <lineage>
        <taxon>Bacteria</taxon>
        <taxon>Pseudomonadati</taxon>
        <taxon>Pseudomonadota</taxon>
        <taxon>Alphaproteobacteria</taxon>
        <taxon>Hyphomicrobiales</taxon>
        <taxon>Methylocystaceae</taxon>
        <taxon>Methylosinus</taxon>
    </lineage>
</organism>
<feature type="domain" description="CHRD" evidence="2">
    <location>
        <begin position="23"/>
        <end position="141"/>
    </location>
</feature>
<dbReference type="InterPro" id="IPR010895">
    <property type="entry name" value="CHRD"/>
</dbReference>
<evidence type="ECO:0000256" key="1">
    <source>
        <dbReference type="SAM" id="SignalP"/>
    </source>
</evidence>
<proteinExistence type="predicted"/>
<gene>
    <name evidence="3" type="ORF">C5689_11340</name>
</gene>
<feature type="signal peptide" evidence="1">
    <location>
        <begin position="1"/>
        <end position="22"/>
    </location>
</feature>
<keyword evidence="4" id="KW-1185">Reference proteome</keyword>
<sequence length="141" mass="14942">MSRNASLAAAVALAVASSPAFAEVQMFKGDLSGGAETPPSASKGVGSIAVTLDPKTRKISWKGYFVGLEGQELKAHFHGPAKAGEKAAPVLPVEALEETFQGSATLDAKQVKQLEDGQWYFNIHSAKHPEGELRGQLNRVR</sequence>
<keyword evidence="1" id="KW-0732">Signal</keyword>
<dbReference type="RefSeq" id="WP_108917388.1">
    <property type="nucleotide sequence ID" value="NZ_BGJY01000016.1"/>
</dbReference>
<evidence type="ECO:0000313" key="4">
    <source>
        <dbReference type="Proteomes" id="UP000245137"/>
    </source>
</evidence>
<accession>A0A2U1SQ34</accession>
<dbReference type="AlphaFoldDB" id="A0A2U1SQ34"/>
<reference evidence="3 4" key="1">
    <citation type="journal article" date="2018" name="Appl. Microbiol. Biotechnol.">
        <title>Co-cultivation of the strictly anaerobic methanogen Methanosarcina barkeri with aerobic methanotrophs in an oxygen-limited membrane bioreactor.</title>
        <authorList>
            <person name="In 't Zandt M.H."/>
            <person name="van den Bosch T.J.M."/>
            <person name="Rijkers R."/>
            <person name="van Kessel M.A.H.J."/>
            <person name="Jetten M.S.M."/>
            <person name="Welte C.U."/>
        </authorList>
    </citation>
    <scope>NUCLEOTIDE SEQUENCE [LARGE SCALE GENOMIC DNA]</scope>
    <source>
        <strain evidence="3 4">DSM 17706</strain>
    </source>
</reference>
<dbReference type="Proteomes" id="UP000245137">
    <property type="component" value="Unassembled WGS sequence"/>
</dbReference>
<dbReference type="Pfam" id="PF07452">
    <property type="entry name" value="CHRD"/>
    <property type="match status" value="1"/>
</dbReference>
<dbReference type="PROSITE" id="PS50933">
    <property type="entry name" value="CHRD"/>
    <property type="match status" value="1"/>
</dbReference>
<evidence type="ECO:0000313" key="3">
    <source>
        <dbReference type="EMBL" id="PWB93727.1"/>
    </source>
</evidence>
<protein>
    <submittedName>
        <fullName evidence="3">CHRD domain containing protein</fullName>
    </submittedName>
</protein>
<dbReference type="OrthoDB" id="571052at2"/>
<feature type="chain" id="PRO_5015445897" evidence="1">
    <location>
        <begin position="23"/>
        <end position="141"/>
    </location>
</feature>